<proteinExistence type="predicted"/>
<reference evidence="1" key="1">
    <citation type="submission" date="2015-05" db="UniProtKB">
        <authorList>
            <consortium name="EnsemblMetazoa"/>
        </authorList>
    </citation>
    <scope>IDENTIFICATION</scope>
</reference>
<name>T1HLY7_RHOPR</name>
<evidence type="ECO:0000313" key="1">
    <source>
        <dbReference type="EnsemblMetazoa" id="RPRC005061-PA"/>
    </source>
</evidence>
<organism evidence="1 2">
    <name type="scientific">Rhodnius prolixus</name>
    <name type="common">Triatomid bug</name>
    <dbReference type="NCBI Taxonomy" id="13249"/>
    <lineage>
        <taxon>Eukaryota</taxon>
        <taxon>Metazoa</taxon>
        <taxon>Ecdysozoa</taxon>
        <taxon>Arthropoda</taxon>
        <taxon>Hexapoda</taxon>
        <taxon>Insecta</taxon>
        <taxon>Pterygota</taxon>
        <taxon>Neoptera</taxon>
        <taxon>Paraneoptera</taxon>
        <taxon>Hemiptera</taxon>
        <taxon>Heteroptera</taxon>
        <taxon>Panheteroptera</taxon>
        <taxon>Cimicomorpha</taxon>
        <taxon>Reduviidae</taxon>
        <taxon>Triatominae</taxon>
        <taxon>Rhodnius</taxon>
    </lineage>
</organism>
<dbReference type="AlphaFoldDB" id="T1HLY7"/>
<dbReference type="VEuPathDB" id="VectorBase:RPRC005061"/>
<dbReference type="InParanoid" id="T1HLY7"/>
<dbReference type="EMBL" id="ACPB03004395">
    <property type="status" value="NOT_ANNOTATED_CDS"/>
    <property type="molecule type" value="Genomic_DNA"/>
</dbReference>
<sequence>MAIKFLRLFVQIRLAGKHCAKSEMDDLSYKIDNIRPCKLVKLNIKTKNWFELFFQRILISLGFKGAEEMIFSKFSYNELVILKPSYCLVQTQCGLKIRRTTWRGLETRVEKKAHGH</sequence>
<evidence type="ECO:0000313" key="2">
    <source>
        <dbReference type="Proteomes" id="UP000015103"/>
    </source>
</evidence>
<dbReference type="Proteomes" id="UP000015103">
    <property type="component" value="Unassembled WGS sequence"/>
</dbReference>
<protein>
    <submittedName>
        <fullName evidence="1">Uncharacterized protein</fullName>
    </submittedName>
</protein>
<dbReference type="HOGENOM" id="CLU_2099866_0_0_1"/>
<accession>T1HLY7</accession>
<keyword evidence="2" id="KW-1185">Reference proteome</keyword>
<dbReference type="EnsemblMetazoa" id="RPRC005061-RA">
    <property type="protein sequence ID" value="RPRC005061-PA"/>
    <property type="gene ID" value="RPRC005061"/>
</dbReference>